<keyword evidence="3" id="KW-0863">Zinc-finger</keyword>
<keyword evidence="4" id="KW-0862">Zinc</keyword>
<dbReference type="InterPro" id="IPR000690">
    <property type="entry name" value="Matrin/U1-C_Znf_C2H2"/>
</dbReference>
<dbReference type="AlphaFoldDB" id="A0AB39ZR27"/>
<dbReference type="InterPro" id="IPR003604">
    <property type="entry name" value="Matrin/U1-like-C_Znf_C2H2"/>
</dbReference>
<dbReference type="GeneID" id="108018224"/>
<comment type="subcellular location">
    <subcellularLocation>
        <location evidence="1">Nucleus</location>
    </subcellularLocation>
</comment>
<evidence type="ECO:0000256" key="3">
    <source>
        <dbReference type="ARBA" id="ARBA00022771"/>
    </source>
</evidence>
<sequence>MRPQMHWPVIHEQIAMQCARNIVRVASALPQPQPRCPSGHVAVLVELRRVDEPTVHRYQVNVPPTGWPSGDSQGSEAQEQEGFQQLVLPGTLETMGHKIPQPERPPCPMHGHAILDAGNTTKIWSPDSHSGPPPLVMTQCSMHMVNGQNPKEFATFSEPVVAGDSPDVLRAHFMASLYQQHASPLTYSDIWVQGEAPGHLPQGESAPQPPIPQLCLGENNEYVATSEARRINGLKASPKRTPRNGNGNRNGNGKGIEPRRMAELCLDSNGDYVPNEQLQRPFNTHRSQVIPNDMRREQPYNGQLQSHQVESPPKGLNGYKGELCGYGYIGKDPGKPKNGYKDQPMAFSERGNVLGQMQAQDPSQMMGRVAMIEPRIRQVAPIVPLNNPSLRSLPAVTVPPAPPQAYPRELQELFRWNYCALCHTVMRSQRNALDHYASRAHDRRLSSWLVRQSPTGHAGQAGQAVGAVGVSEETLQYLRSARPADFYCELCDLKLTSVMHAEQHFCGRRHRLVARQMIKPNGEGFYDPEGKWVRTDAKFLMCELCDVSITSESQMAMHMAGTRHRRRVHSIYAAGCAEAMALGVGMNVGMNVGVGVGVGVGLAPFNGGQVYGLNANGSLAPLRPIGLQILPAPQPRPLADPSYYCEACNITLNHLKSVRQHEQGRMHRRNLHRLPGQPVFYE</sequence>
<dbReference type="PROSITE" id="PS50171">
    <property type="entry name" value="ZF_MATRIN"/>
    <property type="match status" value="1"/>
</dbReference>
<feature type="domain" description="Matrin-type" evidence="7">
    <location>
        <begin position="643"/>
        <end position="673"/>
    </location>
</feature>
<feature type="region of interest" description="Disordered" evidence="6">
    <location>
        <begin position="661"/>
        <end position="682"/>
    </location>
</feature>
<dbReference type="Proteomes" id="UP001652628">
    <property type="component" value="Chromosome 2L"/>
</dbReference>
<evidence type="ECO:0000256" key="5">
    <source>
        <dbReference type="ARBA" id="ARBA00023242"/>
    </source>
</evidence>
<reference evidence="9" key="2">
    <citation type="submission" date="2025-08" db="UniProtKB">
        <authorList>
            <consortium name="RefSeq"/>
        </authorList>
    </citation>
    <scope>IDENTIFICATION</scope>
</reference>
<dbReference type="InterPro" id="IPR013087">
    <property type="entry name" value="Znf_C2H2_type"/>
</dbReference>
<accession>A0AB39ZR27</accession>
<dbReference type="GO" id="GO:0003676">
    <property type="term" value="F:nucleic acid binding"/>
    <property type="evidence" value="ECO:0007669"/>
    <property type="project" value="InterPro"/>
</dbReference>
<feature type="compositionally biased region" description="Polar residues" evidence="6">
    <location>
        <begin position="70"/>
        <end position="80"/>
    </location>
</feature>
<feature type="region of interest" description="Disordered" evidence="6">
    <location>
        <begin position="226"/>
        <end position="256"/>
    </location>
</feature>
<dbReference type="GO" id="GO:0008270">
    <property type="term" value="F:zinc ion binding"/>
    <property type="evidence" value="ECO:0007669"/>
    <property type="project" value="UniProtKB-KW"/>
</dbReference>
<protein>
    <submittedName>
        <fullName evidence="9">Uncharacterized protein dbf</fullName>
    </submittedName>
</protein>
<evidence type="ECO:0000256" key="4">
    <source>
        <dbReference type="ARBA" id="ARBA00022833"/>
    </source>
</evidence>
<reference evidence="8" key="1">
    <citation type="submission" date="2025-05" db="UniProtKB">
        <authorList>
            <consortium name="RefSeq"/>
        </authorList>
    </citation>
    <scope>NUCLEOTIDE SEQUENCE [LARGE SCALE GENOMIC DNA]</scope>
</reference>
<proteinExistence type="predicted"/>
<dbReference type="SUPFAM" id="SSF57667">
    <property type="entry name" value="beta-beta-alpha zinc fingers"/>
    <property type="match status" value="4"/>
</dbReference>
<dbReference type="SMART" id="SM00355">
    <property type="entry name" value="ZnF_C2H2"/>
    <property type="match status" value="4"/>
</dbReference>
<organism evidence="8 9">
    <name type="scientific">Drosophila suzukii</name>
    <name type="common">Spotted-wing drosophila fruit fly</name>
    <dbReference type="NCBI Taxonomy" id="28584"/>
    <lineage>
        <taxon>Eukaryota</taxon>
        <taxon>Metazoa</taxon>
        <taxon>Ecdysozoa</taxon>
        <taxon>Arthropoda</taxon>
        <taxon>Hexapoda</taxon>
        <taxon>Insecta</taxon>
        <taxon>Pterygota</taxon>
        <taxon>Neoptera</taxon>
        <taxon>Endopterygota</taxon>
        <taxon>Diptera</taxon>
        <taxon>Brachycera</taxon>
        <taxon>Muscomorpha</taxon>
        <taxon>Ephydroidea</taxon>
        <taxon>Drosophilidae</taxon>
        <taxon>Drosophila</taxon>
        <taxon>Sophophora</taxon>
    </lineage>
</organism>
<evidence type="ECO:0000256" key="6">
    <source>
        <dbReference type="SAM" id="MobiDB-lite"/>
    </source>
</evidence>
<dbReference type="InterPro" id="IPR052644">
    <property type="entry name" value="ZMAT3"/>
</dbReference>
<dbReference type="SMART" id="SM00451">
    <property type="entry name" value="ZnF_U1"/>
    <property type="match status" value="4"/>
</dbReference>
<dbReference type="GO" id="GO:0005634">
    <property type="term" value="C:nucleus"/>
    <property type="evidence" value="ECO:0007669"/>
    <property type="project" value="UniProtKB-SubCell"/>
</dbReference>
<evidence type="ECO:0000259" key="7">
    <source>
        <dbReference type="PROSITE" id="PS50171"/>
    </source>
</evidence>
<keyword evidence="2" id="KW-0479">Metal-binding</keyword>
<dbReference type="PANTHER" id="PTHR46786:SF1">
    <property type="entry name" value="ZINC FINGER MATRIN-TYPE PROTEIN 3"/>
    <property type="match status" value="1"/>
</dbReference>
<name>A0AB39ZR27_DROSZ</name>
<dbReference type="RefSeq" id="XP_016941269.4">
    <property type="nucleotide sequence ID" value="XM_017085780.4"/>
</dbReference>
<evidence type="ECO:0000313" key="8">
    <source>
        <dbReference type="Proteomes" id="UP001652628"/>
    </source>
</evidence>
<dbReference type="Gene3D" id="3.30.160.60">
    <property type="entry name" value="Classic Zinc Finger"/>
    <property type="match status" value="4"/>
</dbReference>
<keyword evidence="5" id="KW-0539">Nucleus</keyword>
<dbReference type="PROSITE" id="PS00028">
    <property type="entry name" value="ZINC_FINGER_C2H2_1"/>
    <property type="match status" value="2"/>
</dbReference>
<keyword evidence="8" id="KW-1185">Reference proteome</keyword>
<dbReference type="Pfam" id="PF12874">
    <property type="entry name" value="zf-met"/>
    <property type="match status" value="4"/>
</dbReference>
<gene>
    <name evidence="9" type="primary">dbf</name>
</gene>
<dbReference type="InterPro" id="IPR036236">
    <property type="entry name" value="Znf_C2H2_sf"/>
</dbReference>
<evidence type="ECO:0000256" key="2">
    <source>
        <dbReference type="ARBA" id="ARBA00022723"/>
    </source>
</evidence>
<evidence type="ECO:0000313" key="9">
    <source>
        <dbReference type="RefSeq" id="XP_016941269.4"/>
    </source>
</evidence>
<evidence type="ECO:0000256" key="1">
    <source>
        <dbReference type="ARBA" id="ARBA00004123"/>
    </source>
</evidence>
<feature type="region of interest" description="Disordered" evidence="6">
    <location>
        <begin position="59"/>
        <end position="80"/>
    </location>
</feature>
<dbReference type="PANTHER" id="PTHR46786">
    <property type="entry name" value="ZINC FINGER MATRIN-TYPE PROTEIN 3"/>
    <property type="match status" value="1"/>
</dbReference>